<gene>
    <name evidence="1" type="ORF">OVA965_LOCUS46159</name>
    <name evidence="2" type="ORF">TMI583_LOCUS19831</name>
</gene>
<dbReference type="GO" id="GO:0070291">
    <property type="term" value="P:N-acylethanolamine metabolic process"/>
    <property type="evidence" value="ECO:0007669"/>
    <property type="project" value="TreeGrafter"/>
</dbReference>
<proteinExistence type="predicted"/>
<dbReference type="GO" id="GO:0070292">
    <property type="term" value="P:N-acylphosphatidylethanolamine metabolic process"/>
    <property type="evidence" value="ECO:0007669"/>
    <property type="project" value="TreeGrafter"/>
</dbReference>
<organism evidence="2 3">
    <name type="scientific">Didymodactylos carnosus</name>
    <dbReference type="NCBI Taxonomy" id="1234261"/>
    <lineage>
        <taxon>Eukaryota</taxon>
        <taxon>Metazoa</taxon>
        <taxon>Spiralia</taxon>
        <taxon>Gnathifera</taxon>
        <taxon>Rotifera</taxon>
        <taxon>Eurotatoria</taxon>
        <taxon>Bdelloidea</taxon>
        <taxon>Philodinida</taxon>
        <taxon>Philodinidae</taxon>
        <taxon>Didymodactylos</taxon>
    </lineage>
</organism>
<evidence type="ECO:0000313" key="3">
    <source>
        <dbReference type="Proteomes" id="UP000682733"/>
    </source>
</evidence>
<reference evidence="2" key="1">
    <citation type="submission" date="2021-02" db="EMBL/GenBank/DDBJ databases">
        <authorList>
            <person name="Nowell W R."/>
        </authorList>
    </citation>
    <scope>NUCLEOTIDE SEQUENCE</scope>
</reference>
<dbReference type="PANTHER" id="PTHR15032">
    <property type="entry name" value="N-ACYL-PHOSPHATIDYLETHANOLAMINE-HYDROLYZING PHOSPHOLIPASE D"/>
    <property type="match status" value="1"/>
</dbReference>
<evidence type="ECO:0000313" key="1">
    <source>
        <dbReference type="EMBL" id="CAF1684064.1"/>
    </source>
</evidence>
<dbReference type="EMBL" id="CAJOBA010012694">
    <property type="protein sequence ID" value="CAF3876103.1"/>
    <property type="molecule type" value="Genomic_DNA"/>
</dbReference>
<dbReference type="Proteomes" id="UP000677228">
    <property type="component" value="Unassembled WGS sequence"/>
</dbReference>
<sequence>MMAAQHVEPSESVQMHVDLNAKKSIGIHWGTFALAYEPYLEPPLKLMEEVKKLNLDPNSFTVLQHGEILDIE</sequence>
<dbReference type="GO" id="GO:0005737">
    <property type="term" value="C:cytoplasm"/>
    <property type="evidence" value="ECO:0007669"/>
    <property type="project" value="TreeGrafter"/>
</dbReference>
<dbReference type="Gene3D" id="3.60.15.10">
    <property type="entry name" value="Ribonuclease Z/Hydroxyacylglutathione hydrolase-like"/>
    <property type="match status" value="1"/>
</dbReference>
<dbReference type="EMBL" id="CAJNOK010081900">
    <property type="protein sequence ID" value="CAF1684064.1"/>
    <property type="molecule type" value="Genomic_DNA"/>
</dbReference>
<dbReference type="Proteomes" id="UP000682733">
    <property type="component" value="Unassembled WGS sequence"/>
</dbReference>
<dbReference type="InterPro" id="IPR036866">
    <property type="entry name" value="RibonucZ/Hydroxyglut_hydro"/>
</dbReference>
<protein>
    <submittedName>
        <fullName evidence="2">Uncharacterized protein</fullName>
    </submittedName>
</protein>
<accession>A0A8S2L8B8</accession>
<evidence type="ECO:0000313" key="2">
    <source>
        <dbReference type="EMBL" id="CAF3876103.1"/>
    </source>
</evidence>
<dbReference type="GO" id="GO:0070290">
    <property type="term" value="F:N-acylphosphatidylethanolamine-specific phospholipase D activity"/>
    <property type="evidence" value="ECO:0007669"/>
    <property type="project" value="TreeGrafter"/>
</dbReference>
<comment type="caution">
    <text evidence="2">The sequence shown here is derived from an EMBL/GenBank/DDBJ whole genome shotgun (WGS) entry which is preliminary data.</text>
</comment>
<dbReference type="PANTHER" id="PTHR15032:SF4">
    <property type="entry name" value="N-ACYL-PHOSPHATIDYLETHANOLAMINE-HYDROLYZING PHOSPHOLIPASE D"/>
    <property type="match status" value="1"/>
</dbReference>
<dbReference type="AlphaFoldDB" id="A0A8S2L8B8"/>
<name>A0A8S2L8B8_9BILA</name>